<gene>
    <name evidence="2" type="ORF">AYL99_10200</name>
</gene>
<feature type="compositionally biased region" description="Acidic residues" evidence="1">
    <location>
        <begin position="162"/>
        <end position="210"/>
    </location>
</feature>
<reference evidence="2 3" key="1">
    <citation type="submission" date="2016-04" db="EMBL/GenBank/DDBJ databases">
        <title>Draft genome of Fonsecaea erecta CBS 125763.</title>
        <authorList>
            <person name="Weiss V.A."/>
            <person name="Vicente V.A."/>
            <person name="Raittz R.T."/>
            <person name="Moreno L.F."/>
            <person name="De Souza E.M."/>
            <person name="Pedrosa F.O."/>
            <person name="Steffens M.B."/>
            <person name="Faoro H."/>
            <person name="Tadra-Sfeir M.Z."/>
            <person name="Najafzadeh M.J."/>
            <person name="Felipe M.S."/>
            <person name="Teixeira M."/>
            <person name="Sun J."/>
            <person name="Xi L."/>
            <person name="Gomes R."/>
            <person name="De Azevedo C.M."/>
            <person name="Salgado C.G."/>
            <person name="Da Silva M.B."/>
            <person name="Nascimento M.F."/>
            <person name="Queiroz-Telles F."/>
            <person name="Attili D.S."/>
            <person name="Gorbushina A."/>
        </authorList>
    </citation>
    <scope>NUCLEOTIDE SEQUENCE [LARGE SCALE GENOMIC DNA]</scope>
    <source>
        <strain evidence="2 3">CBS 125763</strain>
    </source>
</reference>
<feature type="compositionally biased region" description="Gly residues" evidence="1">
    <location>
        <begin position="33"/>
        <end position="46"/>
    </location>
</feature>
<evidence type="ECO:0000313" key="3">
    <source>
        <dbReference type="Proteomes" id="UP000078343"/>
    </source>
</evidence>
<accession>A0A178Z8C8</accession>
<feature type="compositionally biased region" description="Gly residues" evidence="1">
    <location>
        <begin position="109"/>
        <end position="129"/>
    </location>
</feature>
<sequence>MIPALDTGARVGAPPGHRALGNGAASGVEKDGCGCGGGGGGGGGGSELRKSVSNSRAAEYWREFELPREDPLTQPPSPDAESAAPTRRESTVADTDEPRSSPMSVSGGRASGRGGRGGRASARAGGGGSARLSSRLQNELETPKGERSASRRTSKAPSIVEQEQDEDKVMEDADEDDDDDDDEEAEQEESTPAEEEDEEDESEEHEEEEAEQKRSKKLARAPRSRPQPAPTSKVRENQALRRTRRTTRAEKSPPLRFRDVEDSDDDYKEENGDTVASLKELVTLVKELKKTID</sequence>
<organism evidence="2 3">
    <name type="scientific">Fonsecaea erecta</name>
    <dbReference type="NCBI Taxonomy" id="1367422"/>
    <lineage>
        <taxon>Eukaryota</taxon>
        <taxon>Fungi</taxon>
        <taxon>Dikarya</taxon>
        <taxon>Ascomycota</taxon>
        <taxon>Pezizomycotina</taxon>
        <taxon>Eurotiomycetes</taxon>
        <taxon>Chaetothyriomycetidae</taxon>
        <taxon>Chaetothyriales</taxon>
        <taxon>Herpotrichiellaceae</taxon>
        <taxon>Fonsecaea</taxon>
    </lineage>
</organism>
<feature type="compositionally biased region" description="Basic residues" evidence="1">
    <location>
        <begin position="214"/>
        <end position="223"/>
    </location>
</feature>
<evidence type="ECO:0000313" key="2">
    <source>
        <dbReference type="EMBL" id="OAP56048.1"/>
    </source>
</evidence>
<dbReference type="STRING" id="1367422.A0A178Z8C8"/>
<keyword evidence="3" id="KW-1185">Reference proteome</keyword>
<feature type="region of interest" description="Disordered" evidence="1">
    <location>
        <begin position="1"/>
        <end position="272"/>
    </location>
</feature>
<dbReference type="GeneID" id="30014368"/>
<dbReference type="AlphaFoldDB" id="A0A178Z8C8"/>
<comment type="caution">
    <text evidence="2">The sequence shown here is derived from an EMBL/GenBank/DDBJ whole genome shotgun (WGS) entry which is preliminary data.</text>
</comment>
<name>A0A178Z8C8_9EURO</name>
<feature type="compositionally biased region" description="Basic and acidic residues" evidence="1">
    <location>
        <begin position="59"/>
        <end position="71"/>
    </location>
</feature>
<dbReference type="Proteomes" id="UP000078343">
    <property type="component" value="Unassembled WGS sequence"/>
</dbReference>
<feature type="compositionally biased region" description="Basic and acidic residues" evidence="1">
    <location>
        <begin position="247"/>
        <end position="260"/>
    </location>
</feature>
<feature type="compositionally biased region" description="Basic and acidic residues" evidence="1">
    <location>
        <begin position="86"/>
        <end position="99"/>
    </location>
</feature>
<dbReference type="RefSeq" id="XP_018689415.1">
    <property type="nucleotide sequence ID" value="XM_018841706.1"/>
</dbReference>
<proteinExistence type="predicted"/>
<evidence type="ECO:0000256" key="1">
    <source>
        <dbReference type="SAM" id="MobiDB-lite"/>
    </source>
</evidence>
<protein>
    <submittedName>
        <fullName evidence="2">Uncharacterized protein</fullName>
    </submittedName>
</protein>
<dbReference type="EMBL" id="LVYI01000010">
    <property type="protein sequence ID" value="OAP56048.1"/>
    <property type="molecule type" value="Genomic_DNA"/>
</dbReference>